<dbReference type="EMBL" id="JBIBEG010000016">
    <property type="protein sequence ID" value="MFF5900772.1"/>
    <property type="molecule type" value="Genomic_DNA"/>
</dbReference>
<dbReference type="Proteomes" id="UP001602322">
    <property type="component" value="Unassembled WGS sequence"/>
</dbReference>
<feature type="domain" description="HTH arsR-type" evidence="1">
    <location>
        <begin position="265"/>
        <end position="336"/>
    </location>
</feature>
<evidence type="ECO:0000259" key="1">
    <source>
        <dbReference type="SMART" id="SM00418"/>
    </source>
</evidence>
<comment type="caution">
    <text evidence="2">The sequence shown here is derived from an EMBL/GenBank/DDBJ whole genome shotgun (WGS) entry which is preliminary data.</text>
</comment>
<dbReference type="SMART" id="SM00418">
    <property type="entry name" value="HTH_ARSR"/>
    <property type="match status" value="1"/>
</dbReference>
<proteinExistence type="predicted"/>
<dbReference type="SUPFAM" id="SSF46785">
    <property type="entry name" value="Winged helix' DNA-binding domain"/>
    <property type="match status" value="1"/>
</dbReference>
<reference evidence="2 3" key="1">
    <citation type="submission" date="2024-10" db="EMBL/GenBank/DDBJ databases">
        <title>The Natural Products Discovery Center: Release of the First 8490 Sequenced Strains for Exploring Actinobacteria Biosynthetic Diversity.</title>
        <authorList>
            <person name="Kalkreuter E."/>
            <person name="Kautsar S.A."/>
            <person name="Yang D."/>
            <person name="Bader C.D."/>
            <person name="Teijaro C.N."/>
            <person name="Fluegel L."/>
            <person name="Davis C.M."/>
            <person name="Simpson J.R."/>
            <person name="Lauterbach L."/>
            <person name="Steele A.D."/>
            <person name="Gui C."/>
            <person name="Meng S."/>
            <person name="Li G."/>
            <person name="Viehrig K."/>
            <person name="Ye F."/>
            <person name="Su P."/>
            <person name="Kiefer A.F."/>
            <person name="Nichols A."/>
            <person name="Cepeda A.J."/>
            <person name="Yan W."/>
            <person name="Fan B."/>
            <person name="Jiang Y."/>
            <person name="Adhikari A."/>
            <person name="Zheng C.-J."/>
            <person name="Schuster L."/>
            <person name="Cowan T.M."/>
            <person name="Smanski M.J."/>
            <person name="Chevrette M.G."/>
            <person name="De Carvalho L.P.S."/>
            <person name="Shen B."/>
        </authorList>
    </citation>
    <scope>NUCLEOTIDE SEQUENCE [LARGE SCALE GENOMIC DNA]</scope>
    <source>
        <strain evidence="2 3">NPDC012540</strain>
    </source>
</reference>
<keyword evidence="3" id="KW-1185">Reference proteome</keyword>
<evidence type="ECO:0000313" key="3">
    <source>
        <dbReference type="Proteomes" id="UP001602322"/>
    </source>
</evidence>
<sequence>MLRIHFGDVDLGRTRLAAAPDPLWEIAASLHRLQSRKGRWAYAGWYRTARQRLRDKGLERRVLSVLLPLYPRAAYFPDFLTPVHARDGFEAGMESILATPPQRVLEEMAILDRTVGAPPWAGQLARLDARKEFVGMLRAYHEAAVAPVEEQVQARIEAERAVRCRGILDGGVEGMLAGLGPMMNWRPPVLEAAYPTQAADRDLHLNGRGITLVPSYFNWGEPVAFADPELPPVLWYSLLHEPDARSAAYGSAHGFAEPGRPLTSLLGRSRAVALYAASAGATTGEIARAAGVSASSASRHATALRDAGLITSVRNGPTVLHTLTRVGAGLLRAASRAADECATSAAGGDTGR</sequence>
<dbReference type="InterPro" id="IPR036390">
    <property type="entry name" value="WH_DNA-bd_sf"/>
</dbReference>
<dbReference type="InterPro" id="IPR001845">
    <property type="entry name" value="HTH_ArsR_DNA-bd_dom"/>
</dbReference>
<dbReference type="InterPro" id="IPR036388">
    <property type="entry name" value="WH-like_DNA-bd_sf"/>
</dbReference>
<gene>
    <name evidence="2" type="ORF">ACFY8O_33280</name>
</gene>
<organism evidence="2 3">
    <name type="scientific">Streptomyces argenteolus</name>
    <dbReference type="NCBI Taxonomy" id="67274"/>
    <lineage>
        <taxon>Bacteria</taxon>
        <taxon>Bacillati</taxon>
        <taxon>Actinomycetota</taxon>
        <taxon>Actinomycetes</taxon>
        <taxon>Kitasatosporales</taxon>
        <taxon>Streptomycetaceae</taxon>
        <taxon>Streptomyces</taxon>
    </lineage>
</organism>
<name>A0ABW6XG91_9ACTN</name>
<protein>
    <submittedName>
        <fullName evidence="2">ArsR family transcriptional regulator</fullName>
    </submittedName>
</protein>
<evidence type="ECO:0000313" key="2">
    <source>
        <dbReference type="EMBL" id="MFF5900772.1"/>
    </source>
</evidence>
<accession>A0ABW6XG91</accession>
<dbReference type="RefSeq" id="WP_387908987.1">
    <property type="nucleotide sequence ID" value="NZ_JBIBEG010000016.1"/>
</dbReference>
<dbReference type="Gene3D" id="1.10.10.10">
    <property type="entry name" value="Winged helix-like DNA-binding domain superfamily/Winged helix DNA-binding domain"/>
    <property type="match status" value="1"/>
</dbReference>